<feature type="domain" description="Myotubularin phosphatase" evidence="3">
    <location>
        <begin position="1"/>
        <end position="87"/>
    </location>
</feature>
<dbReference type="PROSITE" id="PS51339">
    <property type="entry name" value="PPASE_MYOTUBULARIN"/>
    <property type="match status" value="1"/>
</dbReference>
<dbReference type="InterPro" id="IPR010569">
    <property type="entry name" value="Myotubularin-like_Pase_dom"/>
</dbReference>
<dbReference type="GO" id="GO:0004438">
    <property type="term" value="F:phosphatidylinositol-3-phosphate phosphatase activity"/>
    <property type="evidence" value="ECO:0007669"/>
    <property type="project" value="TreeGrafter"/>
</dbReference>
<name>A0A448XT72_9PLAT</name>
<evidence type="ECO:0000313" key="5">
    <source>
        <dbReference type="Proteomes" id="UP000784294"/>
    </source>
</evidence>
<dbReference type="GO" id="GO:0005737">
    <property type="term" value="C:cytoplasm"/>
    <property type="evidence" value="ECO:0007669"/>
    <property type="project" value="TreeGrafter"/>
</dbReference>
<dbReference type="GO" id="GO:0016020">
    <property type="term" value="C:membrane"/>
    <property type="evidence" value="ECO:0007669"/>
    <property type="project" value="TreeGrafter"/>
</dbReference>
<keyword evidence="5" id="KW-1185">Reference proteome</keyword>
<gene>
    <name evidence="4" type="ORF">PXEA_LOCUS37812</name>
</gene>
<evidence type="ECO:0000256" key="2">
    <source>
        <dbReference type="PIRSR" id="PIRSR630564-2"/>
    </source>
</evidence>
<reference evidence="4" key="1">
    <citation type="submission" date="2018-11" db="EMBL/GenBank/DDBJ databases">
        <authorList>
            <consortium name="Pathogen Informatics"/>
        </authorList>
    </citation>
    <scope>NUCLEOTIDE SEQUENCE</scope>
</reference>
<dbReference type="GO" id="GO:0046856">
    <property type="term" value="P:phosphatidylinositol dephosphorylation"/>
    <property type="evidence" value="ECO:0007669"/>
    <property type="project" value="TreeGrafter"/>
</dbReference>
<dbReference type="SUPFAM" id="SSF52799">
    <property type="entry name" value="(Phosphotyrosine protein) phosphatases II"/>
    <property type="match status" value="1"/>
</dbReference>
<dbReference type="InterPro" id="IPR029021">
    <property type="entry name" value="Prot-tyrosine_phosphatase-like"/>
</dbReference>
<proteinExistence type="inferred from homology"/>
<comment type="similarity">
    <text evidence="1">Belongs to the protein-tyrosine phosphatase family. Non-receptor class myotubularin subfamily.</text>
</comment>
<evidence type="ECO:0000256" key="1">
    <source>
        <dbReference type="ARBA" id="ARBA00007471"/>
    </source>
</evidence>
<dbReference type="AlphaFoldDB" id="A0A448XT72"/>
<dbReference type="InterPro" id="IPR030564">
    <property type="entry name" value="Myotubularin"/>
</dbReference>
<dbReference type="EMBL" id="CAAALY010296845">
    <property type="protein sequence ID" value="VEL44372.1"/>
    <property type="molecule type" value="Genomic_DNA"/>
</dbReference>
<accession>A0A448XT72</accession>
<feature type="binding site" evidence="2">
    <location>
        <begin position="28"/>
        <end position="29"/>
    </location>
    <ligand>
        <name>substrate</name>
    </ligand>
</feature>
<dbReference type="OrthoDB" id="271628at2759"/>
<dbReference type="PANTHER" id="PTHR10807">
    <property type="entry name" value="MYOTUBULARIN-RELATED"/>
    <property type="match status" value="1"/>
</dbReference>
<evidence type="ECO:0000259" key="3">
    <source>
        <dbReference type="PROSITE" id="PS51339"/>
    </source>
</evidence>
<dbReference type="Pfam" id="PF06602">
    <property type="entry name" value="Myotub-related"/>
    <property type="match status" value="1"/>
</dbReference>
<protein>
    <recommendedName>
        <fullName evidence="3">Myotubularin phosphatase domain-containing protein</fullName>
    </recommendedName>
</protein>
<comment type="caution">
    <text evidence="4">The sequence shown here is derived from an EMBL/GenBank/DDBJ whole genome shotgun (WGS) entry which is preliminary data.</text>
</comment>
<sequence length="87" mass="9859">MANLGWGGGIENPSYYENVQYVFLNVQNIHAMRAALTKVFEACYPLPDDTQWPKLIAESKWLYHIKQIIFAATSVADKIKSNSIGIR</sequence>
<organism evidence="4 5">
    <name type="scientific">Protopolystoma xenopodis</name>
    <dbReference type="NCBI Taxonomy" id="117903"/>
    <lineage>
        <taxon>Eukaryota</taxon>
        <taxon>Metazoa</taxon>
        <taxon>Spiralia</taxon>
        <taxon>Lophotrochozoa</taxon>
        <taxon>Platyhelminthes</taxon>
        <taxon>Monogenea</taxon>
        <taxon>Polyopisthocotylea</taxon>
        <taxon>Polystomatidea</taxon>
        <taxon>Polystomatidae</taxon>
        <taxon>Protopolystoma</taxon>
    </lineage>
</organism>
<evidence type="ECO:0000313" key="4">
    <source>
        <dbReference type="EMBL" id="VEL44372.1"/>
    </source>
</evidence>
<dbReference type="PANTHER" id="PTHR10807:SF128">
    <property type="entry name" value="PHOSPHATIDYLINOSITOL-3,5-BISPHOSPHATE 3-PHOSPHATASE"/>
    <property type="match status" value="1"/>
</dbReference>
<dbReference type="Proteomes" id="UP000784294">
    <property type="component" value="Unassembled WGS sequence"/>
</dbReference>